<dbReference type="OrthoDB" id="45329at2759"/>
<feature type="compositionally biased region" description="Low complexity" evidence="1">
    <location>
        <begin position="192"/>
        <end position="215"/>
    </location>
</feature>
<feature type="compositionally biased region" description="Low complexity" evidence="1">
    <location>
        <begin position="162"/>
        <end position="177"/>
    </location>
</feature>
<feature type="compositionally biased region" description="Polar residues" evidence="1">
    <location>
        <begin position="233"/>
        <end position="249"/>
    </location>
</feature>
<proteinExistence type="predicted"/>
<feature type="transmembrane region" description="Helical" evidence="2">
    <location>
        <begin position="530"/>
        <end position="555"/>
    </location>
</feature>
<feature type="region of interest" description="Disordered" evidence="1">
    <location>
        <begin position="753"/>
        <end position="780"/>
    </location>
</feature>
<name>A0A9N8DBZ8_9STRA</name>
<feature type="transmembrane region" description="Helical" evidence="2">
    <location>
        <begin position="461"/>
        <end position="482"/>
    </location>
</feature>
<evidence type="ECO:0000313" key="4">
    <source>
        <dbReference type="Proteomes" id="UP001153069"/>
    </source>
</evidence>
<feature type="compositionally biased region" description="Low complexity" evidence="1">
    <location>
        <begin position="900"/>
        <end position="909"/>
    </location>
</feature>
<keyword evidence="4" id="KW-1185">Reference proteome</keyword>
<feature type="region of interest" description="Disordered" evidence="1">
    <location>
        <begin position="124"/>
        <end position="267"/>
    </location>
</feature>
<evidence type="ECO:0000313" key="3">
    <source>
        <dbReference type="EMBL" id="CAB9499071.1"/>
    </source>
</evidence>
<feature type="region of interest" description="Disordered" evidence="1">
    <location>
        <begin position="896"/>
        <end position="916"/>
    </location>
</feature>
<feature type="compositionally biased region" description="Low complexity" evidence="1">
    <location>
        <begin position="18"/>
        <end position="45"/>
    </location>
</feature>
<feature type="transmembrane region" description="Helical" evidence="2">
    <location>
        <begin position="303"/>
        <end position="325"/>
    </location>
</feature>
<keyword evidence="2" id="KW-1133">Transmembrane helix</keyword>
<sequence length="1551" mass="172879">MLSTCTGTSSNKKSQAKSSINSNTDSTATSSTATTVTAASSATDSKVNPAGLSAGSVSSWTMAPRNLDDRTNTAGSTGTESTSGKVRPGLDAAMDASHASQASLSARSLIMDVDASERPSLLKTWVGPKSSSSLKIPNLNGKNRRNTTPNSKRSVRNSLYRTNTNTNATNAAGTSNGPKTATNSRNSILYGQSPTQTQTRTRTQTPTSPRSRSPSLAVTGVPPNDRYDLAPPLNQNSPSEPHPATNNAGTGTGMHRRSHRAPMDRSGSTRIVDAIRSSSITDSMNETEEDLEAVGRFLRRGALAGWTIWIVLMFVTMRFLPAHTFADLDLHEKRSCWIMVTVLFVTNGSRLLPLAFQHNGVEFLKSGIITGTFSVQCMALLSNLLMATMPTPVMIDTISGVRIHMVRYATWVPLCFLMTFVTEAIDVPIQEQHGNIAWLHAIALALSTFAGYLFPFCTSKLAWGTNMAVSWMLFSTLYWRLYQRYQRFQALKLQEDQALLQAKQRRRNYSHRSINVLKEQVTRARYSFQIMVMCSISWTGIAVAFSLECILPAYMQSSRNSFVGSPEFAMISGHVLESISKIWYLSLLLNVYDRIFDESNRAVRRLEELRTLMSALWEASSDIMVICARTERSIHAVISPSALLQPTSLTDTEANMHHPSYSDSRKDSLSIMLEISPHMGTFCSFPVDLSKPVTKVDAGSIRQARDNFVRDKHFGRLDGHPHLLDGTAVEKNMTTIAHLAWQICEQEGLQEEDDHIHNPDSSFSSMSRRNHTPSVLSGDNTANEESWTLQELFATNDEGDDARVKCEAKVTHIDAGAILLVLRDVSERYQRFEIEKQLLEEVIVRKKDAEAIRFTRHEVKNGLLAAIGLVDSFREAYEKQRTQLLELQEWKRQQLEKESAQQQKEQQGKPPLASNSLFQIPVPQQKEQDEKAPQATNSLFQIPAQQQKEQPEKPPQTTNSLFQIPAATKPTPTITTNQNQEAHSSVEDLDTYMNDLDDTLRLVLDSILDNAMIREVLFEGYVPRRESVEIPQLLKASLTTRNSSAGGSTDTKKGKRKFPMEVNPEQFPHLSIDPQLVRSIYQHAISNACKYGKVMGDVKTSLKFDYSTKTFTMEIFNLPGYKHEALLNLSQDEIEDVFIEGTQLPANQCLETDEGKLASARSAGDGAWIMRKVAQCLGGICSIRFDAPGTTFSFSCPASVCETWLEKHQISKKERGQFALPENTWAVAVEDSAMQRKLLDRFLKKAGVSSDRCVSLGKDAEEIVNFTDRIRQLLEDNPDDKFLFIIDENLDIVEGGVVTKTVSGSFSIQQLLLSLSPVDDARVLALIRSANDSVQEVELYQARAHGFLLKGPMKKGGLLDEIKPWWIRRFQSPSRGLNASGNMSGDSFSRQKSSDHLFEDMSASAHPDDYLGLTRERILDLVKEVDVLCDVDDANEESNSSVSSHEDDYSADDTSTDLGLLAPRPHLQRRTSRFMDWQSIRYKLMLLNVDLKSNLSVDNFALAAKSIDEITNSSTSSFLPQDLRNRWLEIRALIFKELLPDMSVSRKERSA</sequence>
<feature type="transmembrane region" description="Helical" evidence="2">
    <location>
        <begin position="368"/>
        <end position="388"/>
    </location>
</feature>
<feature type="compositionally biased region" description="Polar residues" evidence="1">
    <location>
        <begin position="146"/>
        <end position="161"/>
    </location>
</feature>
<feature type="transmembrane region" description="Helical" evidence="2">
    <location>
        <begin position="337"/>
        <end position="356"/>
    </location>
</feature>
<accession>A0A9N8DBZ8</accession>
<feature type="compositionally biased region" description="Low complexity" evidence="1">
    <location>
        <begin position="72"/>
        <end position="84"/>
    </location>
</feature>
<comment type="caution">
    <text evidence="3">The sequence shown here is derived from an EMBL/GenBank/DDBJ whole genome shotgun (WGS) entry which is preliminary data.</text>
</comment>
<keyword evidence="2" id="KW-0812">Transmembrane</keyword>
<feature type="region of interest" description="Disordered" evidence="1">
    <location>
        <begin position="1"/>
        <end position="89"/>
    </location>
</feature>
<evidence type="ECO:0000256" key="1">
    <source>
        <dbReference type="SAM" id="MobiDB-lite"/>
    </source>
</evidence>
<feature type="region of interest" description="Disordered" evidence="1">
    <location>
        <begin position="1434"/>
        <end position="1455"/>
    </location>
</feature>
<dbReference type="EMBL" id="CAICTM010000052">
    <property type="protein sequence ID" value="CAB9499071.1"/>
    <property type="molecule type" value="Genomic_DNA"/>
</dbReference>
<feature type="transmembrane region" description="Helical" evidence="2">
    <location>
        <begin position="408"/>
        <end position="425"/>
    </location>
</feature>
<gene>
    <name evidence="3" type="ORF">SEMRO_53_G031320.1</name>
</gene>
<evidence type="ECO:0000256" key="2">
    <source>
        <dbReference type="SAM" id="Phobius"/>
    </source>
</evidence>
<feature type="transmembrane region" description="Helical" evidence="2">
    <location>
        <begin position="437"/>
        <end position="455"/>
    </location>
</feature>
<keyword evidence="2" id="KW-0472">Membrane</keyword>
<protein>
    <submittedName>
        <fullName evidence="3">Uncharacterized protein</fullName>
    </submittedName>
</protein>
<feature type="compositionally biased region" description="Polar residues" evidence="1">
    <location>
        <begin position="759"/>
        <end position="780"/>
    </location>
</feature>
<organism evidence="3 4">
    <name type="scientific">Seminavis robusta</name>
    <dbReference type="NCBI Taxonomy" id="568900"/>
    <lineage>
        <taxon>Eukaryota</taxon>
        <taxon>Sar</taxon>
        <taxon>Stramenopiles</taxon>
        <taxon>Ochrophyta</taxon>
        <taxon>Bacillariophyta</taxon>
        <taxon>Bacillariophyceae</taxon>
        <taxon>Bacillariophycidae</taxon>
        <taxon>Naviculales</taxon>
        <taxon>Naviculaceae</taxon>
        <taxon>Seminavis</taxon>
    </lineage>
</organism>
<reference evidence="3" key="1">
    <citation type="submission" date="2020-06" db="EMBL/GenBank/DDBJ databases">
        <authorList>
            <consortium name="Plant Systems Biology data submission"/>
        </authorList>
    </citation>
    <scope>NUCLEOTIDE SEQUENCE</scope>
    <source>
        <strain evidence="3">D6</strain>
    </source>
</reference>
<feature type="compositionally biased region" description="Polar residues" evidence="1">
    <location>
        <begin position="1"/>
        <end position="17"/>
    </location>
</feature>
<dbReference type="Proteomes" id="UP001153069">
    <property type="component" value="Unassembled WGS sequence"/>
</dbReference>
<feature type="compositionally biased region" description="Polar residues" evidence="1">
    <location>
        <begin position="178"/>
        <end position="190"/>
    </location>
</feature>